<dbReference type="Gene3D" id="1.20.5.170">
    <property type="match status" value="1"/>
</dbReference>
<dbReference type="InterPro" id="IPR046347">
    <property type="entry name" value="bZIP_sf"/>
</dbReference>
<comment type="subcellular location">
    <subcellularLocation>
        <location evidence="1">Endoplasmic reticulum membrane</location>
        <topology evidence="1">Single-pass type II membrane protein</topology>
    </subcellularLocation>
</comment>
<dbReference type="Proteomes" id="UP000050741">
    <property type="component" value="Unassembled WGS sequence"/>
</dbReference>
<dbReference type="GO" id="GO:0000981">
    <property type="term" value="F:DNA-binding transcription factor activity, RNA polymerase II-specific"/>
    <property type="evidence" value="ECO:0007669"/>
    <property type="project" value="TreeGrafter"/>
</dbReference>
<reference evidence="10" key="1">
    <citation type="submission" date="2014-05" db="EMBL/GenBank/DDBJ databases">
        <title>The genome and life-stage specific transcriptomes of Globodera pallida elucidate key aspects of plant parasitism by a cyst nematode.</title>
        <authorList>
            <person name="Cotton J.A."/>
            <person name="Lilley C.J."/>
            <person name="Jones L.M."/>
            <person name="Kikuchi T."/>
            <person name="Reid A.J."/>
            <person name="Thorpe P."/>
            <person name="Tsai I.J."/>
            <person name="Beasley H."/>
            <person name="Blok V."/>
            <person name="Cock P.J.A."/>
            <person name="Van den Akker S.E."/>
            <person name="Holroyd N."/>
            <person name="Hunt M."/>
            <person name="Mantelin S."/>
            <person name="Naghra H."/>
            <person name="Pain A."/>
            <person name="Palomares-Rius J.E."/>
            <person name="Zarowiecki M."/>
            <person name="Berriman M."/>
            <person name="Jones J.T."/>
            <person name="Urwin P.E."/>
        </authorList>
    </citation>
    <scope>NUCLEOTIDE SEQUENCE [LARGE SCALE GENOMIC DNA]</scope>
    <source>
        <strain evidence="10">Lindley</strain>
    </source>
</reference>
<keyword evidence="5" id="KW-0539">Nucleus</keyword>
<dbReference type="InterPro" id="IPR001132">
    <property type="entry name" value="SMAD_dom_Dwarfin-type"/>
</dbReference>
<dbReference type="InterPro" id="IPR017855">
    <property type="entry name" value="SMAD-like_dom_sf"/>
</dbReference>
<evidence type="ECO:0000313" key="10">
    <source>
        <dbReference type="Proteomes" id="UP000050741"/>
    </source>
</evidence>
<feature type="region of interest" description="Disordered" evidence="7">
    <location>
        <begin position="115"/>
        <end position="144"/>
    </location>
</feature>
<protein>
    <submittedName>
        <fullName evidence="11">BZIP domain-containing protein</fullName>
    </submittedName>
</protein>
<proteinExistence type="predicted"/>
<feature type="coiled-coil region" evidence="6">
    <location>
        <begin position="285"/>
        <end position="357"/>
    </location>
</feature>
<dbReference type="AlphaFoldDB" id="A0A183CG27"/>
<keyword evidence="6" id="KW-0175">Coiled coil</keyword>
<evidence type="ECO:0000256" key="2">
    <source>
        <dbReference type="ARBA" id="ARBA00023015"/>
    </source>
</evidence>
<dbReference type="PANTHER" id="PTHR45996">
    <property type="entry name" value="AGAP001464-PB"/>
    <property type="match status" value="1"/>
</dbReference>
<dbReference type="PANTHER" id="PTHR45996:SF3">
    <property type="entry name" value="CREB-H TRANSCRIPTION FACTOR HOMOLOG LET-607"/>
    <property type="match status" value="1"/>
</dbReference>
<name>A0A183CG27_GLOPA</name>
<evidence type="ECO:0000256" key="3">
    <source>
        <dbReference type="ARBA" id="ARBA00023125"/>
    </source>
</evidence>
<dbReference type="GO" id="GO:0051239">
    <property type="term" value="P:regulation of multicellular organismal process"/>
    <property type="evidence" value="ECO:0007669"/>
    <property type="project" value="UniProtKB-ARBA"/>
</dbReference>
<sequence>MDATDFDGEIDTFFGDVSNEPLLLNSGMDPSLAMLADNDLAHFLGSAASSPLNFDLDELYGRVKDEQNLQQTPTLHDHCYYELPFCGSPDSGLSSSTQSSVSNGGEGHNVVVTVESQSAERSSGGWPTHSNGYETDGSATATPSTPSKILLKREEDAIDCQMLFVEEIGRVVETKTNIQFRPIATMLDTYGQNSLVPPIRQNGSFRLKGIQQGQFRRISCQSVAVRKMSAVGSASPNAIQFAESSLMDNDRMMEHSKYPKLALNEEERKLCKKEGVHLPHCYPLTKTEERELKRIRRKIRNKKSAQTSRRRKQDYIEALEERVDSCTRENSELKRQIEIMAAENKQLAAQMRNLQTSVGQSSKRNAQTGTCLAVLLLSVCLIVAPNGKHLGMVGTGGHSNGPYQRQLMMAQQRHQLGIEPNFRTELNGDQDNQQTVGAAHHRGASRTLIDFVAPPEAQCIEGNAREERQQLLGFTPADSAASFKAAASMAHALKQQREQQMEMVPMDEQQLTEQLQLGHGRQWKDLGEFEEEMEDNPICQSPKMADLFSDYFDSEEQCKFYGNISGESLEDFENVGMETDGNALTTMAQFGEKVPSFSNAIKSHFGAEFELYEGMDKIGDGGNFLVVPIQQQNESDIGGMELGGLEGPEDFGRAETAEDKVVLLLLLFNWPYVFKSCRRSIHVHLLLPCFDRRTQCPDSLEDIFPPPALSDLLLLPPPPSNCSLLDDSRRANVNGRRSCKAKASFCWDGLLALNERVGEVFKAEWRQHAQGEHPQLLIDGGVCASYENTRYCLGVIGNINRNPVVTAVRRSIGKGLRLFQRDENIYLECLSDSALFVQCPLLARRSGDELPTVYKLKGNGTAGAAESSEPICLFDKKLFDELLREACTRGYNALYTLQVYCLCRISFVKGWGQQYRRQTITSCPMWIEVQFPRPLQILDKVLMDCANEIGVEEVHSFS</sequence>
<dbReference type="SMART" id="SM00338">
    <property type="entry name" value="BRLZ"/>
    <property type="match status" value="1"/>
</dbReference>
<dbReference type="GO" id="GO:0000978">
    <property type="term" value="F:RNA polymerase II cis-regulatory region sequence-specific DNA binding"/>
    <property type="evidence" value="ECO:0007669"/>
    <property type="project" value="TreeGrafter"/>
</dbReference>
<evidence type="ECO:0000313" key="11">
    <source>
        <dbReference type="WBParaSite" id="GPLIN_001183200"/>
    </source>
</evidence>
<evidence type="ECO:0000256" key="1">
    <source>
        <dbReference type="ARBA" id="ARBA00004648"/>
    </source>
</evidence>
<keyword evidence="10" id="KW-1185">Reference proteome</keyword>
<dbReference type="SUPFAM" id="SSF49879">
    <property type="entry name" value="SMAD/FHA domain"/>
    <property type="match status" value="1"/>
</dbReference>
<evidence type="ECO:0000259" key="9">
    <source>
        <dbReference type="PROSITE" id="PS51076"/>
    </source>
</evidence>
<dbReference type="WBParaSite" id="GPLIN_001183200">
    <property type="protein sequence ID" value="GPLIN_001183200"/>
    <property type="gene ID" value="GPLIN_001183200"/>
</dbReference>
<keyword evidence="4" id="KW-0804">Transcription</keyword>
<dbReference type="GO" id="GO:0050793">
    <property type="term" value="P:regulation of developmental process"/>
    <property type="evidence" value="ECO:0007669"/>
    <property type="project" value="UniProtKB-ARBA"/>
</dbReference>
<keyword evidence="3" id="KW-0238">DNA-binding</keyword>
<dbReference type="PROSITE" id="PS00036">
    <property type="entry name" value="BZIP_BASIC"/>
    <property type="match status" value="1"/>
</dbReference>
<keyword evidence="2" id="KW-0805">Transcription regulation</keyword>
<dbReference type="SUPFAM" id="SSF57959">
    <property type="entry name" value="Leucine zipper domain"/>
    <property type="match status" value="1"/>
</dbReference>
<dbReference type="InterPro" id="IPR008984">
    <property type="entry name" value="SMAD_FHA_dom_sf"/>
</dbReference>
<dbReference type="SMART" id="SM00524">
    <property type="entry name" value="DWB"/>
    <property type="match status" value="1"/>
</dbReference>
<evidence type="ECO:0000256" key="6">
    <source>
        <dbReference type="SAM" id="Coils"/>
    </source>
</evidence>
<dbReference type="Gene3D" id="2.60.200.10">
    <property type="match status" value="1"/>
</dbReference>
<dbReference type="InterPro" id="IPR051381">
    <property type="entry name" value="CREB_ATF_subfamily"/>
</dbReference>
<organism evidence="10 11">
    <name type="scientific">Globodera pallida</name>
    <name type="common">Potato cyst nematode worm</name>
    <name type="synonym">Heterodera pallida</name>
    <dbReference type="NCBI Taxonomy" id="36090"/>
    <lineage>
        <taxon>Eukaryota</taxon>
        <taxon>Metazoa</taxon>
        <taxon>Ecdysozoa</taxon>
        <taxon>Nematoda</taxon>
        <taxon>Chromadorea</taxon>
        <taxon>Rhabditida</taxon>
        <taxon>Tylenchina</taxon>
        <taxon>Tylenchomorpha</taxon>
        <taxon>Tylenchoidea</taxon>
        <taxon>Heteroderidae</taxon>
        <taxon>Heteroderinae</taxon>
        <taxon>Globodera</taxon>
    </lineage>
</organism>
<dbReference type="PROSITE" id="PS51076">
    <property type="entry name" value="MH2"/>
    <property type="match status" value="1"/>
</dbReference>
<dbReference type="GO" id="GO:0005789">
    <property type="term" value="C:endoplasmic reticulum membrane"/>
    <property type="evidence" value="ECO:0007669"/>
    <property type="project" value="UniProtKB-SubCell"/>
</dbReference>
<dbReference type="GO" id="GO:0009791">
    <property type="term" value="P:post-embryonic development"/>
    <property type="evidence" value="ECO:0007669"/>
    <property type="project" value="UniProtKB-ARBA"/>
</dbReference>
<accession>A0A183CG27</accession>
<feature type="compositionally biased region" description="Polar residues" evidence="7">
    <location>
        <begin position="128"/>
        <end position="144"/>
    </location>
</feature>
<dbReference type="PROSITE" id="PS50217">
    <property type="entry name" value="BZIP"/>
    <property type="match status" value="1"/>
</dbReference>
<evidence type="ECO:0000259" key="8">
    <source>
        <dbReference type="PROSITE" id="PS50217"/>
    </source>
</evidence>
<feature type="domain" description="BZIP" evidence="8">
    <location>
        <begin position="291"/>
        <end position="354"/>
    </location>
</feature>
<dbReference type="InterPro" id="IPR004827">
    <property type="entry name" value="bZIP"/>
</dbReference>
<dbReference type="GO" id="GO:0005634">
    <property type="term" value="C:nucleus"/>
    <property type="evidence" value="ECO:0007669"/>
    <property type="project" value="TreeGrafter"/>
</dbReference>
<dbReference type="CDD" id="cd14689">
    <property type="entry name" value="bZIP_CREB3"/>
    <property type="match status" value="1"/>
</dbReference>
<dbReference type="Pfam" id="PF00170">
    <property type="entry name" value="bZIP_1"/>
    <property type="match status" value="1"/>
</dbReference>
<evidence type="ECO:0000256" key="4">
    <source>
        <dbReference type="ARBA" id="ARBA00023163"/>
    </source>
</evidence>
<reference evidence="11" key="2">
    <citation type="submission" date="2016-06" db="UniProtKB">
        <authorList>
            <consortium name="WormBaseParasite"/>
        </authorList>
    </citation>
    <scope>IDENTIFICATION</scope>
</reference>
<dbReference type="Pfam" id="PF03166">
    <property type="entry name" value="MH2"/>
    <property type="match status" value="1"/>
</dbReference>
<evidence type="ECO:0000256" key="7">
    <source>
        <dbReference type="SAM" id="MobiDB-lite"/>
    </source>
</evidence>
<feature type="domain" description="MH2" evidence="9">
    <location>
        <begin position="745"/>
        <end position="958"/>
    </location>
</feature>
<evidence type="ECO:0000256" key="5">
    <source>
        <dbReference type="ARBA" id="ARBA00023242"/>
    </source>
</evidence>